<sequence length="60" mass="6595">MVDRREKKVMMCRCPYCDVEVEPESAICVACRMVIIECVNCGAAVQKDAETCPGCGKPPK</sequence>
<name>A0A2N3G6Q3_9ACTN</name>
<dbReference type="EMBL" id="PHEX01000022">
    <property type="protein sequence ID" value="PKQ28298.1"/>
    <property type="molecule type" value="Genomic_DNA"/>
</dbReference>
<dbReference type="Pfam" id="PF12773">
    <property type="entry name" value="DZR"/>
    <property type="match status" value="1"/>
</dbReference>
<proteinExistence type="predicted"/>
<evidence type="ECO:0000313" key="2">
    <source>
        <dbReference type="EMBL" id="PKQ28298.1"/>
    </source>
</evidence>
<feature type="domain" description="DZANK-type" evidence="1">
    <location>
        <begin position="14"/>
        <end position="56"/>
    </location>
</feature>
<gene>
    <name evidence="2" type="ORF">CVT63_03455</name>
</gene>
<evidence type="ECO:0000313" key="3">
    <source>
        <dbReference type="Proteomes" id="UP000233654"/>
    </source>
</evidence>
<dbReference type="AlphaFoldDB" id="A0A2N3G6Q3"/>
<organism evidence="2 3">
    <name type="scientific">Candidatus Anoxymicrobium japonicum</name>
    <dbReference type="NCBI Taxonomy" id="2013648"/>
    <lineage>
        <taxon>Bacteria</taxon>
        <taxon>Bacillati</taxon>
        <taxon>Actinomycetota</taxon>
        <taxon>Candidatus Geothermincolia</taxon>
        <taxon>Candidatus Geothermincolales</taxon>
        <taxon>Candidatus Anoxymicrobiaceae</taxon>
        <taxon>Candidatus Anoxymicrobium</taxon>
    </lineage>
</organism>
<dbReference type="InterPro" id="IPR025874">
    <property type="entry name" value="DZR"/>
</dbReference>
<evidence type="ECO:0000259" key="1">
    <source>
        <dbReference type="Pfam" id="PF12773"/>
    </source>
</evidence>
<reference evidence="2 3" key="1">
    <citation type="journal article" date="2017" name="ISME J.">
        <title>Potential for microbial H2 and metal transformations associated with novel bacteria and archaea in deep terrestrial subsurface sediments.</title>
        <authorList>
            <person name="Hernsdorf A.W."/>
            <person name="Amano Y."/>
            <person name="Miyakawa K."/>
            <person name="Ise K."/>
            <person name="Suzuki Y."/>
            <person name="Anantharaman K."/>
            <person name="Probst A."/>
            <person name="Burstein D."/>
            <person name="Thomas B.C."/>
            <person name="Banfield J.F."/>
        </authorList>
    </citation>
    <scope>NUCLEOTIDE SEQUENCE [LARGE SCALE GENOMIC DNA]</scope>
    <source>
        <strain evidence="2">HGW-Actinobacteria-3</strain>
    </source>
</reference>
<accession>A0A2N3G6Q3</accession>
<comment type="caution">
    <text evidence="2">The sequence shown here is derived from an EMBL/GenBank/DDBJ whole genome shotgun (WGS) entry which is preliminary data.</text>
</comment>
<protein>
    <recommendedName>
        <fullName evidence="1">DZANK-type domain-containing protein</fullName>
    </recommendedName>
</protein>
<dbReference type="Proteomes" id="UP000233654">
    <property type="component" value="Unassembled WGS sequence"/>
</dbReference>